<feature type="compositionally biased region" description="Acidic residues" evidence="1">
    <location>
        <begin position="48"/>
        <end position="57"/>
    </location>
</feature>
<accession>A0AAV1S206</accession>
<dbReference type="InterPro" id="IPR013083">
    <property type="entry name" value="Znf_RING/FYVE/PHD"/>
</dbReference>
<comment type="caution">
    <text evidence="2">The sequence shown here is derived from an EMBL/GenBank/DDBJ whole genome shotgun (WGS) entry which is preliminary data.</text>
</comment>
<reference evidence="2 3" key="1">
    <citation type="submission" date="2024-01" db="EMBL/GenBank/DDBJ databases">
        <authorList>
            <person name="Waweru B."/>
        </authorList>
    </citation>
    <scope>NUCLEOTIDE SEQUENCE [LARGE SCALE GENOMIC DNA]</scope>
</reference>
<dbReference type="Pfam" id="PF14570">
    <property type="entry name" value="zf-RING_4"/>
    <property type="match status" value="1"/>
</dbReference>
<proteinExistence type="predicted"/>
<evidence type="ECO:0000313" key="3">
    <source>
        <dbReference type="Proteomes" id="UP001314170"/>
    </source>
</evidence>
<dbReference type="Gene3D" id="3.30.40.10">
    <property type="entry name" value="Zinc/RING finger domain, C3HC4 (zinc finger)"/>
    <property type="match status" value="1"/>
</dbReference>
<evidence type="ECO:0000256" key="1">
    <source>
        <dbReference type="SAM" id="MobiDB-lite"/>
    </source>
</evidence>
<sequence length="71" mass="7973">MKGCDEKAIKEKCECGFKICRDCYLDCVGSNGAGHRPGCKESYKDDKEEGEDDDDDDVWPKDGRFTFSPAK</sequence>
<gene>
    <name evidence="2" type="ORF">DCAF_LOCUS16896</name>
</gene>
<name>A0AAV1S206_9ROSI</name>
<protein>
    <submittedName>
        <fullName evidence="2">Uncharacterized protein</fullName>
    </submittedName>
</protein>
<feature type="compositionally biased region" description="Basic and acidic residues" evidence="1">
    <location>
        <begin position="38"/>
        <end position="47"/>
    </location>
</feature>
<organism evidence="2 3">
    <name type="scientific">Dovyalis caffra</name>
    <dbReference type="NCBI Taxonomy" id="77055"/>
    <lineage>
        <taxon>Eukaryota</taxon>
        <taxon>Viridiplantae</taxon>
        <taxon>Streptophyta</taxon>
        <taxon>Embryophyta</taxon>
        <taxon>Tracheophyta</taxon>
        <taxon>Spermatophyta</taxon>
        <taxon>Magnoliopsida</taxon>
        <taxon>eudicotyledons</taxon>
        <taxon>Gunneridae</taxon>
        <taxon>Pentapetalae</taxon>
        <taxon>rosids</taxon>
        <taxon>fabids</taxon>
        <taxon>Malpighiales</taxon>
        <taxon>Salicaceae</taxon>
        <taxon>Flacourtieae</taxon>
        <taxon>Dovyalis</taxon>
    </lineage>
</organism>
<keyword evidence="3" id="KW-1185">Reference proteome</keyword>
<dbReference type="EMBL" id="CAWUPB010001160">
    <property type="protein sequence ID" value="CAK7342638.1"/>
    <property type="molecule type" value="Genomic_DNA"/>
</dbReference>
<dbReference type="AlphaFoldDB" id="A0AAV1S206"/>
<evidence type="ECO:0000313" key="2">
    <source>
        <dbReference type="EMBL" id="CAK7342638.1"/>
    </source>
</evidence>
<dbReference type="Proteomes" id="UP001314170">
    <property type="component" value="Unassembled WGS sequence"/>
</dbReference>
<feature type="region of interest" description="Disordered" evidence="1">
    <location>
        <begin position="29"/>
        <end position="71"/>
    </location>
</feature>